<proteinExistence type="predicted"/>
<evidence type="ECO:0000313" key="2">
    <source>
        <dbReference type="EMBL" id="PXF45274.1"/>
    </source>
</evidence>
<protein>
    <submittedName>
        <fullName evidence="2">Uncharacterized protein</fullName>
    </submittedName>
</protein>
<reference evidence="2 3" key="1">
    <citation type="journal article" date="2018" name="Mol. Biol. Evol.">
        <title>Analysis of the draft genome of the red seaweed Gracilariopsis chorda provides insights into genome size evolution in Rhodophyta.</title>
        <authorList>
            <person name="Lee J."/>
            <person name="Yang E.C."/>
            <person name="Graf L."/>
            <person name="Yang J.H."/>
            <person name="Qiu H."/>
            <person name="Zel Zion U."/>
            <person name="Chan C.X."/>
            <person name="Stephens T.G."/>
            <person name="Weber A.P.M."/>
            <person name="Boo G.H."/>
            <person name="Boo S.M."/>
            <person name="Kim K.M."/>
            <person name="Shin Y."/>
            <person name="Jung M."/>
            <person name="Lee S.J."/>
            <person name="Yim H.S."/>
            <person name="Lee J.H."/>
            <person name="Bhattacharya D."/>
            <person name="Yoon H.S."/>
        </authorList>
    </citation>
    <scope>NUCLEOTIDE SEQUENCE [LARGE SCALE GENOMIC DNA]</scope>
    <source>
        <strain evidence="2 3">SKKU-2015</strain>
        <tissue evidence="2">Whole body</tissue>
    </source>
</reference>
<gene>
    <name evidence="2" type="ORF">BWQ96_04973</name>
</gene>
<organism evidence="2 3">
    <name type="scientific">Gracilariopsis chorda</name>
    <dbReference type="NCBI Taxonomy" id="448386"/>
    <lineage>
        <taxon>Eukaryota</taxon>
        <taxon>Rhodophyta</taxon>
        <taxon>Florideophyceae</taxon>
        <taxon>Rhodymeniophycidae</taxon>
        <taxon>Gracilariales</taxon>
        <taxon>Gracilariaceae</taxon>
        <taxon>Gracilariopsis</taxon>
    </lineage>
</organism>
<sequence length="90" mass="9836">MNAAFANKRQMTDSVVHGAGVYYIQESKVGESSTRARVPFGTVQPQHVVESEWLDERVLLKNGFTGAGEADERYSGDGASGRGKDRVLVY</sequence>
<comment type="caution">
    <text evidence="2">The sequence shown here is derived from an EMBL/GenBank/DDBJ whole genome shotgun (WGS) entry which is preliminary data.</text>
</comment>
<accession>A0A2V3IT34</accession>
<evidence type="ECO:0000313" key="3">
    <source>
        <dbReference type="Proteomes" id="UP000247409"/>
    </source>
</evidence>
<dbReference type="AlphaFoldDB" id="A0A2V3IT34"/>
<evidence type="ECO:0000256" key="1">
    <source>
        <dbReference type="SAM" id="MobiDB-lite"/>
    </source>
</evidence>
<dbReference type="EMBL" id="NBIV01000065">
    <property type="protein sequence ID" value="PXF45274.1"/>
    <property type="molecule type" value="Genomic_DNA"/>
</dbReference>
<dbReference type="Proteomes" id="UP000247409">
    <property type="component" value="Unassembled WGS sequence"/>
</dbReference>
<keyword evidence="3" id="KW-1185">Reference proteome</keyword>
<name>A0A2V3IT34_9FLOR</name>
<feature type="region of interest" description="Disordered" evidence="1">
    <location>
        <begin position="67"/>
        <end position="90"/>
    </location>
</feature>